<dbReference type="InterPro" id="IPR005123">
    <property type="entry name" value="Oxoglu/Fe-dep_dioxygenase_dom"/>
</dbReference>
<dbReference type="STRING" id="484498.SAMN05421686_102179"/>
<reference evidence="10" key="1">
    <citation type="submission" date="2017-01" db="EMBL/GenBank/DDBJ databases">
        <authorList>
            <person name="Varghese N."/>
            <person name="Submissions S."/>
        </authorList>
    </citation>
    <scope>NUCLEOTIDE SEQUENCE [LARGE SCALE GENOMIC DNA]</scope>
    <source>
        <strain evidence="10">DSM 24913</strain>
    </source>
</reference>
<keyword evidence="4 7" id="KW-0223">Dioxygenase</keyword>
<dbReference type="GO" id="GO:0016706">
    <property type="term" value="F:2-oxoglutarate-dependent dioxygenase activity"/>
    <property type="evidence" value="ECO:0007669"/>
    <property type="project" value="UniProtKB-UniRule"/>
</dbReference>
<dbReference type="AlphaFoldDB" id="A0A1N7JSU1"/>
<dbReference type="GO" id="GO:0006879">
    <property type="term" value="P:intracellular iron ion homeostasis"/>
    <property type="evidence" value="ECO:0007669"/>
    <property type="project" value="TreeGrafter"/>
</dbReference>
<dbReference type="InterPro" id="IPR006620">
    <property type="entry name" value="Pro_4_hyd_alph"/>
</dbReference>
<accession>A0A1N7JSU1</accession>
<dbReference type="Pfam" id="PF13640">
    <property type="entry name" value="2OG-FeII_Oxy_3"/>
    <property type="match status" value="1"/>
</dbReference>
<organism evidence="9 10">
    <name type="scientific">Thalassolituus maritimus</name>
    <dbReference type="NCBI Taxonomy" id="484498"/>
    <lineage>
        <taxon>Bacteria</taxon>
        <taxon>Pseudomonadati</taxon>
        <taxon>Pseudomonadota</taxon>
        <taxon>Gammaproteobacteria</taxon>
        <taxon>Oceanospirillales</taxon>
        <taxon>Oceanospirillaceae</taxon>
        <taxon>Thalassolituus</taxon>
    </lineage>
</organism>
<keyword evidence="6 7" id="KW-0408">Iron</keyword>
<comment type="cofactor">
    <cofactor evidence="7">
        <name>Fe(2+)</name>
        <dbReference type="ChEBI" id="CHEBI:29033"/>
    </cofactor>
    <text evidence="7">Binds 1 Fe(2+) ion per subunit.</text>
</comment>
<dbReference type="InterPro" id="IPR023550">
    <property type="entry name" value="PKHD_hydroxylase"/>
</dbReference>
<evidence type="ECO:0000256" key="5">
    <source>
        <dbReference type="ARBA" id="ARBA00023002"/>
    </source>
</evidence>
<feature type="binding site" evidence="7">
    <location>
        <position position="98"/>
    </location>
    <ligand>
        <name>Fe cation</name>
        <dbReference type="ChEBI" id="CHEBI:24875"/>
    </ligand>
</feature>
<evidence type="ECO:0000256" key="1">
    <source>
        <dbReference type="ARBA" id="ARBA00001961"/>
    </source>
</evidence>
<evidence type="ECO:0000313" key="9">
    <source>
        <dbReference type="EMBL" id="SIS52412.1"/>
    </source>
</evidence>
<sequence>MTILVDNLLDVHSVTAVLNSLSDDLFVDGKKTAGKTARAVKKNLQADPKSPKIIAATKLVEQALRKHPMVTNSAFPDKLSNIIISRYDEGMTYGSHVDNAFIHATRTDLSFTLFLSDPDTYDGGELILQKHDGDDVIKLPQGSVYIYPTRELHYVAPVTRGVRYAAVGWIQSQVRSEEHRGTLFDLYLALQQMADTEENRQARLHILKARSNLMRMWAE</sequence>
<feature type="binding site" evidence="7">
    <location>
        <position position="153"/>
    </location>
    <ligand>
        <name>Fe cation</name>
        <dbReference type="ChEBI" id="CHEBI:24875"/>
    </ligand>
</feature>
<evidence type="ECO:0000256" key="7">
    <source>
        <dbReference type="HAMAP-Rule" id="MF_00657"/>
    </source>
</evidence>
<comment type="cofactor">
    <cofactor evidence="1 7">
        <name>L-ascorbate</name>
        <dbReference type="ChEBI" id="CHEBI:38290"/>
    </cofactor>
</comment>
<keyword evidence="3 7" id="KW-0847">Vitamin C</keyword>
<dbReference type="GO" id="GO:0005506">
    <property type="term" value="F:iron ion binding"/>
    <property type="evidence" value="ECO:0007669"/>
    <property type="project" value="UniProtKB-UniRule"/>
</dbReference>
<keyword evidence="10" id="KW-1185">Reference proteome</keyword>
<dbReference type="Gene3D" id="4.10.860.20">
    <property type="entry name" value="Rabenosyn, Rab binding domain"/>
    <property type="match status" value="1"/>
</dbReference>
<evidence type="ECO:0000259" key="8">
    <source>
        <dbReference type="PROSITE" id="PS51471"/>
    </source>
</evidence>
<evidence type="ECO:0000256" key="3">
    <source>
        <dbReference type="ARBA" id="ARBA00022896"/>
    </source>
</evidence>
<keyword evidence="5 7" id="KW-0560">Oxidoreductase</keyword>
<dbReference type="NCBIfam" id="NF003974">
    <property type="entry name" value="PRK05467.1-3"/>
    <property type="match status" value="1"/>
</dbReference>
<evidence type="ECO:0000256" key="2">
    <source>
        <dbReference type="ARBA" id="ARBA00022723"/>
    </source>
</evidence>
<dbReference type="GO" id="GO:0031418">
    <property type="term" value="F:L-ascorbic acid binding"/>
    <property type="evidence" value="ECO:0007669"/>
    <property type="project" value="UniProtKB-KW"/>
</dbReference>
<protein>
    <submittedName>
        <fullName evidence="9">PKHD-type hydroxylase</fullName>
    </submittedName>
</protein>
<dbReference type="HAMAP" id="MF_00657">
    <property type="entry name" value="Hydroxyl_YbiX"/>
    <property type="match status" value="1"/>
</dbReference>
<feature type="binding site" evidence="7">
    <location>
        <position position="163"/>
    </location>
    <ligand>
        <name>2-oxoglutarate</name>
        <dbReference type="ChEBI" id="CHEBI:16810"/>
    </ligand>
</feature>
<feature type="binding site" evidence="7">
    <location>
        <position position="96"/>
    </location>
    <ligand>
        <name>Fe cation</name>
        <dbReference type="ChEBI" id="CHEBI:24875"/>
    </ligand>
</feature>
<gene>
    <name evidence="9" type="ORF">SAMN05421686_102179</name>
</gene>
<dbReference type="Proteomes" id="UP000185639">
    <property type="component" value="Unassembled WGS sequence"/>
</dbReference>
<dbReference type="GO" id="GO:0006974">
    <property type="term" value="P:DNA damage response"/>
    <property type="evidence" value="ECO:0007669"/>
    <property type="project" value="TreeGrafter"/>
</dbReference>
<dbReference type="EMBL" id="FTOH01000002">
    <property type="protein sequence ID" value="SIS52412.1"/>
    <property type="molecule type" value="Genomic_DNA"/>
</dbReference>
<dbReference type="NCBIfam" id="NF003975">
    <property type="entry name" value="PRK05467.1-4"/>
    <property type="match status" value="1"/>
</dbReference>
<dbReference type="OrthoDB" id="9812472at2"/>
<dbReference type="Gene3D" id="2.60.120.620">
    <property type="entry name" value="q2cbj1_9rhob like domain"/>
    <property type="match status" value="1"/>
</dbReference>
<dbReference type="RefSeq" id="WP_068436084.1">
    <property type="nucleotide sequence ID" value="NZ_CAJWBH010000016.1"/>
</dbReference>
<dbReference type="PANTHER" id="PTHR41536">
    <property type="entry name" value="PKHD-TYPE HYDROXYLASE YBIX"/>
    <property type="match status" value="1"/>
</dbReference>
<evidence type="ECO:0000256" key="4">
    <source>
        <dbReference type="ARBA" id="ARBA00022964"/>
    </source>
</evidence>
<feature type="domain" description="Fe2OG dioxygenase" evidence="8">
    <location>
        <begin position="78"/>
        <end position="172"/>
    </location>
</feature>
<dbReference type="InterPro" id="IPR044862">
    <property type="entry name" value="Pro_4_hyd_alph_FE2OG_OXY"/>
</dbReference>
<proteinExistence type="inferred from homology"/>
<name>A0A1N7JSU1_9GAMM</name>
<dbReference type="PANTHER" id="PTHR41536:SF1">
    <property type="entry name" value="PKHD-TYPE HYDROXYLASE YBIX"/>
    <property type="match status" value="1"/>
</dbReference>
<evidence type="ECO:0000256" key="6">
    <source>
        <dbReference type="ARBA" id="ARBA00023004"/>
    </source>
</evidence>
<evidence type="ECO:0000313" key="10">
    <source>
        <dbReference type="Proteomes" id="UP000185639"/>
    </source>
</evidence>
<keyword evidence="2 7" id="KW-0479">Metal-binding</keyword>
<dbReference type="SMART" id="SM00702">
    <property type="entry name" value="P4Hc"/>
    <property type="match status" value="1"/>
</dbReference>
<dbReference type="PROSITE" id="PS51471">
    <property type="entry name" value="FE2OG_OXY"/>
    <property type="match status" value="1"/>
</dbReference>